<dbReference type="HOGENOM" id="CLU_1278944_0_0_1"/>
<dbReference type="FunFam" id="3.40.50.2000:FF:000050">
    <property type="entry name" value="UDP-glucuronosyltransferase"/>
    <property type="match status" value="1"/>
</dbReference>
<evidence type="ECO:0000256" key="5">
    <source>
        <dbReference type="RuleBase" id="RU362059"/>
    </source>
</evidence>
<proteinExistence type="inferred from homology"/>
<dbReference type="Proteomes" id="UP000015102">
    <property type="component" value="Unassembled WGS sequence"/>
</dbReference>
<dbReference type="EMBL" id="CAQQ02026868">
    <property type="status" value="NOT_ANNOTATED_CDS"/>
    <property type="molecule type" value="Genomic_DNA"/>
</dbReference>
<comment type="subcellular location">
    <subcellularLocation>
        <location evidence="5">Membrane</location>
        <topology evidence="5">Single-pass membrane protein</topology>
    </subcellularLocation>
</comment>
<dbReference type="Pfam" id="PF00201">
    <property type="entry name" value="UDPGT"/>
    <property type="match status" value="1"/>
</dbReference>
<dbReference type="SUPFAM" id="SSF53756">
    <property type="entry name" value="UDP-Glycosyltransferase/glycogen phosphorylase"/>
    <property type="match status" value="1"/>
</dbReference>
<dbReference type="EnsemblMetazoa" id="MESCA005368-RA">
    <property type="protein sequence ID" value="MESCA005368-PA"/>
    <property type="gene ID" value="MESCA005368"/>
</dbReference>
<dbReference type="CDD" id="cd03784">
    <property type="entry name" value="GT1_Gtf-like"/>
    <property type="match status" value="1"/>
</dbReference>
<keyword evidence="7" id="KW-1185">Reference proteome</keyword>
<dbReference type="InterPro" id="IPR035595">
    <property type="entry name" value="UDP_glycos_trans_CS"/>
</dbReference>
<evidence type="ECO:0000256" key="4">
    <source>
        <dbReference type="RuleBase" id="RU003718"/>
    </source>
</evidence>
<dbReference type="PANTHER" id="PTHR48043:SF60">
    <property type="entry name" value="UDP-GLUCURONOSYLTRANSFERASE"/>
    <property type="match status" value="1"/>
</dbReference>
<organism evidence="6 7">
    <name type="scientific">Megaselia scalaris</name>
    <name type="common">Humpbacked fly</name>
    <name type="synonym">Phora scalaris</name>
    <dbReference type="NCBI Taxonomy" id="36166"/>
    <lineage>
        <taxon>Eukaryota</taxon>
        <taxon>Metazoa</taxon>
        <taxon>Ecdysozoa</taxon>
        <taxon>Arthropoda</taxon>
        <taxon>Hexapoda</taxon>
        <taxon>Insecta</taxon>
        <taxon>Pterygota</taxon>
        <taxon>Neoptera</taxon>
        <taxon>Endopterygota</taxon>
        <taxon>Diptera</taxon>
        <taxon>Brachycera</taxon>
        <taxon>Muscomorpha</taxon>
        <taxon>Platypezoidea</taxon>
        <taxon>Phoridae</taxon>
        <taxon>Megaseliini</taxon>
        <taxon>Megaselia</taxon>
    </lineage>
</organism>
<reference evidence="6" key="2">
    <citation type="submission" date="2015-06" db="UniProtKB">
        <authorList>
            <consortium name="EnsemblMetazoa"/>
        </authorList>
    </citation>
    <scope>IDENTIFICATION</scope>
</reference>
<dbReference type="OMA" id="MRTESAW"/>
<dbReference type="EC" id="2.4.1.17" evidence="5"/>
<dbReference type="PANTHER" id="PTHR48043">
    <property type="entry name" value="EG:EG0003.4 PROTEIN-RELATED"/>
    <property type="match status" value="1"/>
</dbReference>
<keyword evidence="2 4" id="KW-0328">Glycosyltransferase</keyword>
<dbReference type="AlphaFoldDB" id="T1GP51"/>
<comment type="similarity">
    <text evidence="1 4">Belongs to the UDP-glycosyltransferase family.</text>
</comment>
<dbReference type="Gene3D" id="3.40.50.2000">
    <property type="entry name" value="Glycogen Phosphorylase B"/>
    <property type="match status" value="1"/>
</dbReference>
<keyword evidence="3 4" id="KW-0808">Transferase</keyword>
<dbReference type="InterPro" id="IPR050271">
    <property type="entry name" value="UDP-glycosyltransferase"/>
</dbReference>
<dbReference type="STRING" id="36166.T1GP51"/>
<dbReference type="InterPro" id="IPR002213">
    <property type="entry name" value="UDP_glucos_trans"/>
</dbReference>
<evidence type="ECO:0000256" key="1">
    <source>
        <dbReference type="ARBA" id="ARBA00009995"/>
    </source>
</evidence>
<accession>T1GP51</accession>
<reference evidence="7" key="1">
    <citation type="submission" date="2013-02" db="EMBL/GenBank/DDBJ databases">
        <authorList>
            <person name="Hughes D."/>
        </authorList>
    </citation>
    <scope>NUCLEOTIDE SEQUENCE</scope>
    <source>
        <strain>Durham</strain>
        <strain evidence="7">NC isolate 2 -- Noor lab</strain>
    </source>
</reference>
<evidence type="ECO:0000313" key="6">
    <source>
        <dbReference type="EnsemblMetazoa" id="MESCA005368-PA"/>
    </source>
</evidence>
<sequence length="216" mass="24992">MSFYERLQNTFYSLYEDLHREYVYFPIQDELVKKYFSHLPITIPSISHMEKNLSTMLLNSHAPLTSTRPTVPGMIFVGGMHIKKIPDPLPADIRDFIENAKDGVIYFSLGSNVKSSEMPAENRQIFLDVFAQMKQRIIWKFEDENIPKLPPNVMVKKWLPQPDILAHPNIKVFITHGGLFGTQEGVYNAVPMLGMPFYCDQHLNRTKLSNQDTLFQ</sequence>
<dbReference type="GO" id="GO:0015020">
    <property type="term" value="F:glucuronosyltransferase activity"/>
    <property type="evidence" value="ECO:0007669"/>
    <property type="project" value="UniProtKB-EC"/>
</dbReference>
<comment type="catalytic activity">
    <reaction evidence="5">
        <text>glucuronate acceptor + UDP-alpha-D-glucuronate = acceptor beta-D-glucuronoside + UDP + H(+)</text>
        <dbReference type="Rhea" id="RHEA:21032"/>
        <dbReference type="ChEBI" id="CHEBI:15378"/>
        <dbReference type="ChEBI" id="CHEBI:58052"/>
        <dbReference type="ChEBI" id="CHEBI:58223"/>
        <dbReference type="ChEBI" id="CHEBI:132367"/>
        <dbReference type="ChEBI" id="CHEBI:132368"/>
        <dbReference type="EC" id="2.4.1.17"/>
    </reaction>
</comment>
<dbReference type="PROSITE" id="PS00375">
    <property type="entry name" value="UDPGT"/>
    <property type="match status" value="1"/>
</dbReference>
<evidence type="ECO:0000256" key="3">
    <source>
        <dbReference type="ARBA" id="ARBA00022679"/>
    </source>
</evidence>
<evidence type="ECO:0000256" key="2">
    <source>
        <dbReference type="ARBA" id="ARBA00022676"/>
    </source>
</evidence>
<name>T1GP51_MEGSC</name>
<protein>
    <recommendedName>
        <fullName evidence="5">UDP-glucuronosyltransferase</fullName>
        <ecNumber evidence="5">2.4.1.17</ecNumber>
    </recommendedName>
</protein>
<dbReference type="GO" id="GO:0016020">
    <property type="term" value="C:membrane"/>
    <property type="evidence" value="ECO:0007669"/>
    <property type="project" value="UniProtKB-SubCell"/>
</dbReference>
<evidence type="ECO:0000313" key="7">
    <source>
        <dbReference type="Proteomes" id="UP000015102"/>
    </source>
</evidence>